<proteinExistence type="predicted"/>
<protein>
    <submittedName>
        <fullName evidence="2">Uncharacterized protein</fullName>
    </submittedName>
</protein>
<dbReference type="Proteomes" id="UP000194360">
    <property type="component" value="Unassembled WGS sequence"/>
</dbReference>
<dbReference type="STRING" id="2074.BG845_05607"/>
<keyword evidence="3" id="KW-1185">Reference proteome</keyword>
<comment type="caution">
    <text evidence="2">The sequence shown here is derived from an EMBL/GenBank/DDBJ whole genome shotgun (WGS) entry which is preliminary data.</text>
</comment>
<organism evidence="2 3">
    <name type="scientific">Pseudonocardia autotrophica</name>
    <name type="common">Amycolata autotrophica</name>
    <name type="synonym">Nocardia autotrophica</name>
    <dbReference type="NCBI Taxonomy" id="2074"/>
    <lineage>
        <taxon>Bacteria</taxon>
        <taxon>Bacillati</taxon>
        <taxon>Actinomycetota</taxon>
        <taxon>Actinomycetes</taxon>
        <taxon>Pseudonocardiales</taxon>
        <taxon>Pseudonocardiaceae</taxon>
        <taxon>Pseudonocardia</taxon>
    </lineage>
</organism>
<evidence type="ECO:0000313" key="2">
    <source>
        <dbReference type="EMBL" id="OSY36092.1"/>
    </source>
</evidence>
<evidence type="ECO:0000313" key="3">
    <source>
        <dbReference type="Proteomes" id="UP000194360"/>
    </source>
</evidence>
<evidence type="ECO:0000256" key="1">
    <source>
        <dbReference type="SAM" id="MobiDB-lite"/>
    </source>
</evidence>
<accession>A0A1Y2MLS0</accession>
<dbReference type="EMBL" id="MIGB01000043">
    <property type="protein sequence ID" value="OSY36092.1"/>
    <property type="molecule type" value="Genomic_DNA"/>
</dbReference>
<sequence>MAACEICWERASRDAHFLGGSVSERYQQRIAEEDQSPTHWPMTLDDLQQQSGDQ</sequence>
<name>A0A1Y2MLS0_PSEAH</name>
<gene>
    <name evidence="2" type="ORF">BG845_05607</name>
</gene>
<reference evidence="2 3" key="1">
    <citation type="submission" date="2016-09" db="EMBL/GenBank/DDBJ databases">
        <title>Pseudonocardia autotrophica DSM535, a candidate organism with high potential of specific P450 cytochromes.</title>
        <authorList>
            <person name="Grumaz C."/>
            <person name="Vainshtein Y."/>
            <person name="Kirstahler P."/>
            <person name="Sohn K."/>
        </authorList>
    </citation>
    <scope>NUCLEOTIDE SEQUENCE [LARGE SCALE GENOMIC DNA]</scope>
    <source>
        <strain evidence="2 3">DSM 535</strain>
    </source>
</reference>
<feature type="region of interest" description="Disordered" evidence="1">
    <location>
        <begin position="32"/>
        <end position="54"/>
    </location>
</feature>
<dbReference type="AlphaFoldDB" id="A0A1Y2MLS0"/>